<proteinExistence type="inferred from homology"/>
<dbReference type="GO" id="GO:0005524">
    <property type="term" value="F:ATP binding"/>
    <property type="evidence" value="ECO:0007669"/>
    <property type="project" value="InterPro"/>
</dbReference>
<dbReference type="EMBL" id="JASJOS010000007">
    <property type="protein sequence ID" value="MDJ1482140.1"/>
    <property type="molecule type" value="Genomic_DNA"/>
</dbReference>
<dbReference type="Pfam" id="PF00004">
    <property type="entry name" value="AAA"/>
    <property type="match status" value="1"/>
</dbReference>
<name>A0AAE3QRY7_9BACT</name>
<evidence type="ECO:0000313" key="4">
    <source>
        <dbReference type="Proteomes" id="UP001241110"/>
    </source>
</evidence>
<dbReference type="SUPFAM" id="SSF52540">
    <property type="entry name" value="P-loop containing nucleoside triphosphate hydrolases"/>
    <property type="match status" value="1"/>
</dbReference>
<accession>A0AAE3QRY7</accession>
<evidence type="ECO:0000313" key="3">
    <source>
        <dbReference type="EMBL" id="MDJ1482140.1"/>
    </source>
</evidence>
<dbReference type="InterPro" id="IPR003959">
    <property type="entry name" value="ATPase_AAA_core"/>
</dbReference>
<gene>
    <name evidence="3" type="ORF">QNI16_16675</name>
</gene>
<dbReference type="Gene3D" id="3.40.50.300">
    <property type="entry name" value="P-loop containing nucleotide triphosphate hydrolases"/>
    <property type="match status" value="1"/>
</dbReference>
<evidence type="ECO:0000259" key="2">
    <source>
        <dbReference type="SMART" id="SM00382"/>
    </source>
</evidence>
<reference evidence="3" key="1">
    <citation type="submission" date="2023-05" db="EMBL/GenBank/DDBJ databases">
        <authorList>
            <person name="Zhang X."/>
        </authorList>
    </citation>
    <scope>NUCLEOTIDE SEQUENCE</scope>
    <source>
        <strain evidence="3">YF14B1</strain>
    </source>
</reference>
<dbReference type="GO" id="GO:0016887">
    <property type="term" value="F:ATP hydrolysis activity"/>
    <property type="evidence" value="ECO:0007669"/>
    <property type="project" value="InterPro"/>
</dbReference>
<sequence>MNTLKHIAIAGNELGSDEQMSLLQVDEATLKKRTDTLPLFMNDNLFNIKRYFFLRFGKLFNVMVFYDIDSPKINSWIQKEYNDVLESIYTYKSEALSVRKKSDIETIFVLKNEMIILLNEYELLLLHADSSSEVSALTQKLPEFVRKHLQREIYILTGSDYLRLNSVKVNPTKLNIHTHYNDDFEPVHKVILKRLNKKNDKGLVLLHGLPGTGKTTYLRYLVGKVNKKVVFLPPELAVNIARPDFMELLLDNPNSILVIEDAENIITDRSQTQSSAISTLLNLSDGLLSDCLNIQIICTFNTQLSSVDSALLRKGRLIAKYEFGELIQEKAQKLSESLNFSTKITKSMRLCDIYNQEEQTYEAPKPKIGFR</sequence>
<evidence type="ECO:0000256" key="1">
    <source>
        <dbReference type="ARBA" id="ARBA00007448"/>
    </source>
</evidence>
<dbReference type="PANTHER" id="PTHR23070">
    <property type="entry name" value="BCS1 AAA-TYPE ATPASE"/>
    <property type="match status" value="1"/>
</dbReference>
<dbReference type="Proteomes" id="UP001241110">
    <property type="component" value="Unassembled WGS sequence"/>
</dbReference>
<dbReference type="SMART" id="SM00382">
    <property type="entry name" value="AAA"/>
    <property type="match status" value="1"/>
</dbReference>
<comment type="caution">
    <text evidence="3">The sequence shown here is derived from an EMBL/GenBank/DDBJ whole genome shotgun (WGS) entry which is preliminary data.</text>
</comment>
<dbReference type="AlphaFoldDB" id="A0AAE3QRY7"/>
<protein>
    <submittedName>
        <fullName evidence="3">AAA family ATPase</fullName>
    </submittedName>
</protein>
<feature type="domain" description="AAA+ ATPase" evidence="2">
    <location>
        <begin position="200"/>
        <end position="323"/>
    </location>
</feature>
<dbReference type="InterPro" id="IPR050747">
    <property type="entry name" value="Mitochondrial_chaperone_BCS1"/>
</dbReference>
<organism evidence="3 4">
    <name type="scientific">Xanthocytophaga flava</name>
    <dbReference type="NCBI Taxonomy" id="3048013"/>
    <lineage>
        <taxon>Bacteria</taxon>
        <taxon>Pseudomonadati</taxon>
        <taxon>Bacteroidota</taxon>
        <taxon>Cytophagia</taxon>
        <taxon>Cytophagales</taxon>
        <taxon>Rhodocytophagaceae</taxon>
        <taxon>Xanthocytophaga</taxon>
    </lineage>
</organism>
<comment type="similarity">
    <text evidence="1">Belongs to the AAA ATPase family. BCS1 subfamily.</text>
</comment>
<dbReference type="RefSeq" id="WP_313980871.1">
    <property type="nucleotide sequence ID" value="NZ_JASJOS010000007.1"/>
</dbReference>
<dbReference type="InterPro" id="IPR003593">
    <property type="entry name" value="AAA+_ATPase"/>
</dbReference>
<dbReference type="InterPro" id="IPR027417">
    <property type="entry name" value="P-loop_NTPase"/>
</dbReference>